<feature type="compositionally biased region" description="Polar residues" evidence="1">
    <location>
        <begin position="288"/>
        <end position="304"/>
    </location>
</feature>
<feature type="region of interest" description="Disordered" evidence="1">
    <location>
        <begin position="282"/>
        <end position="304"/>
    </location>
</feature>
<reference evidence="2 3" key="1">
    <citation type="journal article" date="2018" name="Nat. Biotechnol.">
        <title>A standardized bacterial taxonomy based on genome phylogeny substantially revises the tree of life.</title>
        <authorList>
            <person name="Parks D.H."/>
            <person name="Chuvochina M."/>
            <person name="Waite D.W."/>
            <person name="Rinke C."/>
            <person name="Skarshewski A."/>
            <person name="Chaumeil P.A."/>
            <person name="Hugenholtz P."/>
        </authorList>
    </citation>
    <scope>NUCLEOTIDE SEQUENCE [LARGE SCALE GENOMIC DNA]</scope>
    <source>
        <strain evidence="2">UBA11306</strain>
    </source>
</reference>
<dbReference type="STRING" id="1121105.GCA_000421665_01126"/>
<proteinExistence type="predicted"/>
<dbReference type="AlphaFoldDB" id="A0A3D4S555"/>
<name>A0A3D4S555_9ENTE</name>
<accession>A0A3D4S555</accession>
<sequence length="399" mass="44562">MRNKRVFIALLLLAILIGGGGYYIYAQKLKADAQAEYKSAVTTIEQLSNDQSFDKALVKTNAALSKQKDDTTLKNYQTQLEKVIQLKQSTEKPEQYQKSEDLANELTNEKKPLEGIFDYAKEVITSLTADKTELKTLEQATQSAESLAKDQKYEESNQELEPVLAKSETGRFATVFKKATDLKTSNDQAIQKAIEEASKTITAEEALGILKVNLPDNFDNPSQIWAQMDQTEGHNLAFSGMSDGGGFRAIVYVDVLDANTINVIFETGSSFSADVTTERYQFPRTKKAQSQTTSIEPTDTEQTSESQKYLDAFAKYSGKVINVLPYNRGSGYVTPEYVAATGVSEELVYKYLDGIDDYYGKLWQDGKLTKEEFQENTGNARDQLFNGEFADNNDTIPNY</sequence>
<evidence type="ECO:0000313" key="2">
    <source>
        <dbReference type="EMBL" id="HCS93943.1"/>
    </source>
</evidence>
<evidence type="ECO:0000313" key="3">
    <source>
        <dbReference type="Proteomes" id="UP000262195"/>
    </source>
</evidence>
<evidence type="ECO:0000256" key="1">
    <source>
        <dbReference type="SAM" id="MobiDB-lite"/>
    </source>
</evidence>
<comment type="caution">
    <text evidence="2">The sequence shown here is derived from an EMBL/GenBank/DDBJ whole genome shotgun (WGS) entry which is preliminary data.</text>
</comment>
<protein>
    <submittedName>
        <fullName evidence="2">Uncharacterized protein</fullName>
    </submittedName>
</protein>
<dbReference type="EMBL" id="DQHO01000028">
    <property type="protein sequence ID" value="HCS93943.1"/>
    <property type="molecule type" value="Genomic_DNA"/>
</dbReference>
<organism evidence="2 3">
    <name type="scientific">Bavariicoccus seileri</name>
    <dbReference type="NCBI Taxonomy" id="549685"/>
    <lineage>
        <taxon>Bacteria</taxon>
        <taxon>Bacillati</taxon>
        <taxon>Bacillota</taxon>
        <taxon>Bacilli</taxon>
        <taxon>Lactobacillales</taxon>
        <taxon>Enterococcaceae</taxon>
        <taxon>Bavariicoccus</taxon>
    </lineage>
</organism>
<gene>
    <name evidence="2" type="ORF">DIW15_04455</name>
</gene>
<dbReference type="Proteomes" id="UP000262195">
    <property type="component" value="Unassembled WGS sequence"/>
</dbReference>